<feature type="transmembrane region" description="Helical" evidence="2">
    <location>
        <begin position="61"/>
        <end position="80"/>
    </location>
</feature>
<dbReference type="Pfam" id="PF01066">
    <property type="entry name" value="CDP-OH_P_transf"/>
    <property type="match status" value="1"/>
</dbReference>
<organism evidence="3 4">
    <name type="scientific">Olivibacter oleidegradans</name>
    <dbReference type="NCBI Taxonomy" id="760123"/>
    <lineage>
        <taxon>Bacteria</taxon>
        <taxon>Pseudomonadati</taxon>
        <taxon>Bacteroidota</taxon>
        <taxon>Sphingobacteriia</taxon>
        <taxon>Sphingobacteriales</taxon>
        <taxon>Sphingobacteriaceae</taxon>
        <taxon>Olivibacter</taxon>
    </lineage>
</organism>
<dbReference type="Gene3D" id="1.20.120.1760">
    <property type="match status" value="1"/>
</dbReference>
<keyword evidence="2" id="KW-1133">Transmembrane helix</keyword>
<gene>
    <name evidence="3" type="ORF">ACFFI0_11070</name>
</gene>
<feature type="transmembrane region" description="Helical" evidence="2">
    <location>
        <begin position="190"/>
        <end position="219"/>
    </location>
</feature>
<evidence type="ECO:0000256" key="2">
    <source>
        <dbReference type="SAM" id="Phobius"/>
    </source>
</evidence>
<comment type="caution">
    <text evidence="3">The sequence shown here is derived from an EMBL/GenBank/DDBJ whole genome shotgun (WGS) entry which is preliminary data.</text>
</comment>
<protein>
    <submittedName>
        <fullName evidence="3">CDP-alcohol phosphatidyltransferase family protein</fullName>
    </submittedName>
</protein>
<sequence length="251" mass="28400">MKGNKTTDDMLGKKHDQVQEENRKKASLFKDRKRTNLLRSVEQRAISYLVTKIPNFITPNILTGIGFLGGVMVLGGFVLASYLDRSYLLLGVLGLFVNWFGDSLDGRIAYYRNIPRKWYGFSLDIIMDWINTVIMGLGFIIYLGEGYELLSYFFVALYGWAMIITQLRYKITDKYTIDAGTVGPTEIRGIISLIFLLEVLYAGAVNVFSALVVVILFIVNLVDTRKLLRLGDTRDIAERAVKSTSPNVKEK</sequence>
<keyword evidence="4" id="KW-1185">Reference proteome</keyword>
<evidence type="ECO:0000313" key="4">
    <source>
        <dbReference type="Proteomes" id="UP001589774"/>
    </source>
</evidence>
<reference evidence="3 4" key="1">
    <citation type="submission" date="2024-09" db="EMBL/GenBank/DDBJ databases">
        <authorList>
            <person name="Sun Q."/>
            <person name="Mori K."/>
        </authorList>
    </citation>
    <scope>NUCLEOTIDE SEQUENCE [LARGE SCALE GENOMIC DNA]</scope>
    <source>
        <strain evidence="3 4">CCM 7765</strain>
    </source>
</reference>
<keyword evidence="2" id="KW-0472">Membrane</keyword>
<keyword evidence="2" id="KW-0812">Transmembrane</keyword>
<feature type="region of interest" description="Disordered" evidence="1">
    <location>
        <begin position="1"/>
        <end position="25"/>
    </location>
</feature>
<dbReference type="InterPro" id="IPR000462">
    <property type="entry name" value="CDP-OH_P_trans"/>
</dbReference>
<accession>A0ABV6HIZ6</accession>
<evidence type="ECO:0000256" key="1">
    <source>
        <dbReference type="SAM" id="MobiDB-lite"/>
    </source>
</evidence>
<dbReference type="RefSeq" id="WP_341273590.1">
    <property type="nucleotide sequence ID" value="NZ_JBHLWO010000002.1"/>
</dbReference>
<evidence type="ECO:0000313" key="3">
    <source>
        <dbReference type="EMBL" id="MFC0318855.1"/>
    </source>
</evidence>
<dbReference type="EMBL" id="JBHLWO010000002">
    <property type="protein sequence ID" value="MFC0318855.1"/>
    <property type="molecule type" value="Genomic_DNA"/>
</dbReference>
<feature type="transmembrane region" description="Helical" evidence="2">
    <location>
        <begin position="125"/>
        <end position="143"/>
    </location>
</feature>
<feature type="transmembrane region" description="Helical" evidence="2">
    <location>
        <begin position="86"/>
        <end position="104"/>
    </location>
</feature>
<name>A0ABV6HIZ6_9SPHI</name>
<dbReference type="InterPro" id="IPR043130">
    <property type="entry name" value="CDP-OH_PTrfase_TM_dom"/>
</dbReference>
<feature type="transmembrane region" description="Helical" evidence="2">
    <location>
        <begin position="149"/>
        <end position="169"/>
    </location>
</feature>
<proteinExistence type="predicted"/>
<dbReference type="Proteomes" id="UP001589774">
    <property type="component" value="Unassembled WGS sequence"/>
</dbReference>